<dbReference type="SUPFAM" id="SSF56574">
    <property type="entry name" value="Serpins"/>
    <property type="match status" value="1"/>
</dbReference>
<dbReference type="GO" id="GO:1902600">
    <property type="term" value="P:proton transmembrane transport"/>
    <property type="evidence" value="ECO:0000318"/>
    <property type="project" value="GO_Central"/>
</dbReference>
<dbReference type="Gene3D" id="2.30.39.10">
    <property type="entry name" value="Alpha-1-antitrypsin, domain 1"/>
    <property type="match status" value="1"/>
</dbReference>
<accession>A0A2A6C3J3</accession>
<evidence type="ECO:0000256" key="5">
    <source>
        <dbReference type="ARBA" id="ARBA00022692"/>
    </source>
</evidence>
<dbReference type="InterPro" id="IPR012877">
    <property type="entry name" value="Dhs-27"/>
</dbReference>
<feature type="transmembrane region" description="Helical" evidence="13">
    <location>
        <begin position="437"/>
        <end position="457"/>
    </location>
</feature>
<evidence type="ECO:0000256" key="1">
    <source>
        <dbReference type="ARBA" id="ARBA00004651"/>
    </source>
</evidence>
<evidence type="ECO:0000256" key="7">
    <source>
        <dbReference type="ARBA" id="ARBA00022989"/>
    </source>
</evidence>
<dbReference type="PANTHER" id="PTHR21522">
    <property type="entry name" value="PROTON CHANNEL OTOP"/>
    <property type="match status" value="1"/>
</dbReference>
<dbReference type="InterPro" id="IPR004878">
    <property type="entry name" value="Otopetrin"/>
</dbReference>
<dbReference type="SUPFAM" id="SSF56112">
    <property type="entry name" value="Protein kinase-like (PK-like)"/>
    <property type="match status" value="1"/>
</dbReference>
<keyword evidence="7 13" id="KW-1133">Transmembrane helix</keyword>
<feature type="transmembrane region" description="Helical" evidence="13">
    <location>
        <begin position="269"/>
        <end position="286"/>
    </location>
</feature>
<keyword evidence="4" id="KW-1003">Cell membrane</keyword>
<protein>
    <submittedName>
        <fullName evidence="14">Phosphotransferase</fullName>
    </submittedName>
</protein>
<dbReference type="Pfam" id="PF07914">
    <property type="entry name" value="DUF1679"/>
    <property type="match status" value="1"/>
</dbReference>
<keyword evidence="9 13" id="KW-0472">Membrane</keyword>
<comment type="similarity">
    <text evidence="2">Belongs to the otopetrin family.</text>
</comment>
<evidence type="ECO:0000256" key="2">
    <source>
        <dbReference type="ARBA" id="ARBA00006513"/>
    </source>
</evidence>
<dbReference type="InterPro" id="IPR011009">
    <property type="entry name" value="Kinase-like_dom_sf"/>
</dbReference>
<dbReference type="CDD" id="cd00172">
    <property type="entry name" value="serpin"/>
    <property type="match status" value="1"/>
</dbReference>
<evidence type="ECO:0000256" key="8">
    <source>
        <dbReference type="ARBA" id="ARBA00023065"/>
    </source>
</evidence>
<dbReference type="InterPro" id="IPR042178">
    <property type="entry name" value="Serpin_sf_1"/>
</dbReference>
<keyword evidence="15" id="KW-1185">Reference proteome</keyword>
<feature type="compositionally biased region" description="Polar residues" evidence="12">
    <location>
        <begin position="64"/>
        <end position="75"/>
    </location>
</feature>
<evidence type="ECO:0000256" key="3">
    <source>
        <dbReference type="ARBA" id="ARBA00022448"/>
    </source>
</evidence>
<evidence type="ECO:0000256" key="10">
    <source>
        <dbReference type="ARBA" id="ARBA00023303"/>
    </source>
</evidence>
<dbReference type="InterPro" id="IPR023796">
    <property type="entry name" value="Serpin_dom"/>
</dbReference>
<dbReference type="Gene3D" id="3.90.1200.10">
    <property type="match status" value="1"/>
</dbReference>
<accession>A0A8R1UG43</accession>
<dbReference type="InterPro" id="IPR042185">
    <property type="entry name" value="Serpin_sf_2"/>
</dbReference>
<dbReference type="SMART" id="SM00093">
    <property type="entry name" value="SERPIN"/>
    <property type="match status" value="1"/>
</dbReference>
<evidence type="ECO:0000256" key="12">
    <source>
        <dbReference type="SAM" id="MobiDB-lite"/>
    </source>
</evidence>
<keyword evidence="8" id="KW-0406">Ion transport</keyword>
<evidence type="ECO:0000256" key="4">
    <source>
        <dbReference type="ARBA" id="ARBA00022475"/>
    </source>
</evidence>
<dbReference type="SMART" id="SM00587">
    <property type="entry name" value="CHK"/>
    <property type="match status" value="1"/>
</dbReference>
<proteinExistence type="inferred from homology"/>
<feature type="transmembrane region" description="Helical" evidence="13">
    <location>
        <begin position="103"/>
        <end position="120"/>
    </location>
</feature>
<sequence>MILSNISKFLSRGSPSPSPSTDVLYPSEESSSNYPSREEPSPVSIDSEFFYNQKRVSEVHMRSRNNGDSATSSSIRGEERRNRQGSRSAWSIQEDPKEEGDSFAFATCLYAIFMIVFLLVEEASLEAPPEEAIDFKISSVFAYYMYTIGIGFFVYLYLFVIYPYVPNRILHWLSKRGTWRTAEKYTITPAAHDSEALNSLYLRVGIVFFGVMGVVLFGMLMYLLFSNEIHDVNIPSSVIETILGAVFIFLQMIFMTVNYKVTIKSSKNICRFGFMHNFAVNIWTWHRFAIAKFNESIAKHIHRLEEREALLSSLTTTFSPVFHFDEVVHGNGKGVEGQLTVKAGREILGLLEHFGELAIFLSSCLIEYSLIGAAMMFVFWKHIDNPKKAVHEEKLQLTSRFYSKKGFFFGVFIAILACVVAGVYGGLAESKWPFRSLLFGGFDVLCYALCIFAVIVAGRLMRSMVRTSSHHGEDVDDILLYIAFVGEVVWCSAEITNFMCGRVNNKIGVHVLNVSLVRLIHVFTQTWFILGASRLHMASSTNESAMRGRECITFLLMVNITMFFFGIYESQNDRFGFLDQLKSTQLYMKLYAAPITVFYSEMVCATALLSSSLALSLLHHSTPPSQSFVISPYSLDTALSVIHDGAGGPTQQELTDLLLKGCTPAEVTAHYSSLALSLLANNVSGVTFKSANRFYVSESTSLKKEYEAEVVANYQVKVEKVNFREKAAVASQINSFVNDATEGMIKQVVDSQSMDPDTMAMFVNAIYFLGKWKFTLSKPYTYTFKGIAGNRTMDFMKREEVLRVNLDSEFGDALILPYKDESYKFFFLMPKETSNINTLRDSLTGKELLDILRNAVETEIDVRVPKFKVDGVDLLQKMGVSKLFSNSANFSKISSTPLEVSTIKHFAIIEVTEEGTKAAAATVIGMNRLLPMISTATASSVNNKIGVHVLNVSLVRLIHVFTQTWFILGASRLHMASSTNESAMRGRECITFLLMVNITMFFFGIYESQNDRFGFLDQLKSTQLYMKLYAAPITVFYRFHSSVCLAEIFQKSFARPNNQLTRVNPLPASPQPLFTIKNLTNSLNTTARFGPKKCAVDIGEGIGFASRCALVECDWQGDHVETLPRRVVLKMGSLIAIAALADLLPPEQNLLKDAPAEMWERLESNIKDMHNIECETYDFMEHFDKGIAVPKRYYAKEFNDENLLAGQICMEFMENAQMMNFHEKATLDQMKQIARALGKLQAESTKNEMVSESIKTKDIFAEFTKSKPKEQYTMLFGPLTTFEASLIESVEAVESVMGDYYGATLPSTIHKQLGLTPVFINGDLRTENVLVDKDTGDLRALIDWQCTHLGVGVEDLLRISFFAQSSEDRRATAEQLIEEMYNAFVANLGGLSAPYSLTQLKEVYDLLFPHCAIFFATGVILLMRPHKPQSGDDEEKQRRYEVVVDKARGVLEDIVIYHEKNKTSKHNVAWNYAAA</sequence>
<reference evidence="14" key="2">
    <citation type="submission" date="2022-06" db="UniProtKB">
        <authorList>
            <consortium name="EnsemblMetazoa"/>
        </authorList>
    </citation>
    <scope>IDENTIFICATION</scope>
    <source>
        <strain evidence="14">PS312</strain>
    </source>
</reference>
<dbReference type="Pfam" id="PF03189">
    <property type="entry name" value="Otopetrin"/>
    <property type="match status" value="2"/>
</dbReference>
<comment type="subcellular location">
    <subcellularLocation>
        <location evidence="1">Cell membrane</location>
        <topology evidence="1">Multi-pass membrane protein</topology>
    </subcellularLocation>
</comment>
<dbReference type="EnsemblMetazoa" id="PPA21497.1">
    <property type="protein sequence ID" value="PPA21497.1"/>
    <property type="gene ID" value="WBGene00111051"/>
</dbReference>
<feature type="transmembrane region" description="Helical" evidence="13">
    <location>
        <begin position="551"/>
        <end position="568"/>
    </location>
</feature>
<dbReference type="FunFam" id="3.30.497.10:FF:000099">
    <property type="entry name" value="Uncharacterized protein"/>
    <property type="match status" value="1"/>
</dbReference>
<evidence type="ECO:0000313" key="15">
    <source>
        <dbReference type="Proteomes" id="UP000005239"/>
    </source>
</evidence>
<organism evidence="14 15">
    <name type="scientific">Pristionchus pacificus</name>
    <name type="common">Parasitic nematode worm</name>
    <dbReference type="NCBI Taxonomy" id="54126"/>
    <lineage>
        <taxon>Eukaryota</taxon>
        <taxon>Metazoa</taxon>
        <taxon>Ecdysozoa</taxon>
        <taxon>Nematoda</taxon>
        <taxon>Chromadorea</taxon>
        <taxon>Rhabditida</taxon>
        <taxon>Rhabditina</taxon>
        <taxon>Diplogasteromorpha</taxon>
        <taxon>Diplogasteroidea</taxon>
        <taxon>Neodiplogasteridae</taxon>
        <taxon>Pristionchus</taxon>
    </lineage>
</organism>
<feature type="transmembrane region" description="Helical" evidence="13">
    <location>
        <begin position="140"/>
        <end position="165"/>
    </location>
</feature>
<feature type="compositionally biased region" description="Polar residues" evidence="12">
    <location>
        <begin position="1"/>
        <end position="21"/>
    </location>
</feature>
<name>A0A2A6C3J3_PRIPA</name>
<dbReference type="Proteomes" id="UP000005239">
    <property type="component" value="Unassembled WGS sequence"/>
</dbReference>
<keyword evidence="10" id="KW-0407">Ion channel</keyword>
<gene>
    <name evidence="14" type="primary">WBGene00111051</name>
</gene>
<reference evidence="15" key="1">
    <citation type="journal article" date="2008" name="Nat. Genet.">
        <title>The Pristionchus pacificus genome provides a unique perspective on nematode lifestyle and parasitism.</title>
        <authorList>
            <person name="Dieterich C."/>
            <person name="Clifton S.W."/>
            <person name="Schuster L.N."/>
            <person name="Chinwalla A."/>
            <person name="Delehaunty K."/>
            <person name="Dinkelacker I."/>
            <person name="Fulton L."/>
            <person name="Fulton R."/>
            <person name="Godfrey J."/>
            <person name="Minx P."/>
            <person name="Mitreva M."/>
            <person name="Roeseler W."/>
            <person name="Tian H."/>
            <person name="Witte H."/>
            <person name="Yang S.P."/>
            <person name="Wilson R.K."/>
            <person name="Sommer R.J."/>
        </authorList>
    </citation>
    <scope>NUCLEOTIDE SEQUENCE [LARGE SCALE GENOMIC DNA]</scope>
    <source>
        <strain evidence="15">PS312</strain>
    </source>
</reference>
<feature type="transmembrane region" description="Helical" evidence="13">
    <location>
        <begin position="200"/>
        <end position="225"/>
    </location>
</feature>
<dbReference type="Gene3D" id="3.30.497.10">
    <property type="entry name" value="Antithrombin, subunit I, domain 2"/>
    <property type="match status" value="1"/>
</dbReference>
<dbReference type="InterPro" id="IPR036186">
    <property type="entry name" value="Serpin_sf"/>
</dbReference>
<dbReference type="PANTHER" id="PTHR21522:SF43">
    <property type="entry name" value="OTOPETRIN-2"/>
    <property type="match status" value="1"/>
</dbReference>
<dbReference type="GO" id="GO:0005886">
    <property type="term" value="C:plasma membrane"/>
    <property type="evidence" value="ECO:0000318"/>
    <property type="project" value="GO_Central"/>
</dbReference>
<keyword evidence="3" id="KW-0813">Transport</keyword>
<evidence type="ECO:0000256" key="11">
    <source>
        <dbReference type="RuleBase" id="RU000411"/>
    </source>
</evidence>
<feature type="region of interest" description="Disordered" evidence="12">
    <location>
        <begin position="1"/>
        <end position="44"/>
    </location>
</feature>
<dbReference type="InterPro" id="IPR015897">
    <property type="entry name" value="CHK_kinase-like"/>
</dbReference>
<evidence type="ECO:0000256" key="13">
    <source>
        <dbReference type="SAM" id="Phobius"/>
    </source>
</evidence>
<dbReference type="Pfam" id="PF00079">
    <property type="entry name" value="Serpin"/>
    <property type="match status" value="1"/>
</dbReference>
<evidence type="ECO:0000256" key="6">
    <source>
        <dbReference type="ARBA" id="ARBA00022781"/>
    </source>
</evidence>
<evidence type="ECO:0000313" key="14">
    <source>
        <dbReference type="EnsemblMetazoa" id="PPA21497.1"/>
    </source>
</evidence>
<feature type="transmembrane region" description="Helical" evidence="13">
    <location>
        <begin position="357"/>
        <end position="380"/>
    </location>
</feature>
<keyword evidence="6" id="KW-0375">Hydrogen ion transport</keyword>
<feature type="region of interest" description="Disordered" evidence="12">
    <location>
        <begin position="59"/>
        <end position="95"/>
    </location>
</feature>
<dbReference type="GO" id="GO:0015252">
    <property type="term" value="F:proton channel activity"/>
    <property type="evidence" value="ECO:0000318"/>
    <property type="project" value="GO_Central"/>
</dbReference>
<comment type="similarity">
    <text evidence="11">Belongs to the serpin family.</text>
</comment>
<feature type="transmembrane region" description="Helical" evidence="13">
    <location>
        <begin position="406"/>
        <end position="425"/>
    </location>
</feature>
<keyword evidence="5 13" id="KW-0812">Transmembrane</keyword>
<evidence type="ECO:0000256" key="9">
    <source>
        <dbReference type="ARBA" id="ARBA00023136"/>
    </source>
</evidence>
<feature type="compositionally biased region" description="Low complexity" evidence="12">
    <location>
        <begin position="26"/>
        <end position="35"/>
    </location>
</feature>
<feature type="transmembrane region" description="Helical" evidence="13">
    <location>
        <begin position="237"/>
        <end position="257"/>
    </location>
</feature>